<sequence length="102" mass="11278">MALSYYAGWNEAVASDHVQLVLPPETEASDRFNNPELNCTGAPMRSSDSFGWRMLGSAEKRMTGVGSTELQSGASKPKFRLKPEKICKLKYVPKQRNNALGE</sequence>
<dbReference type="AlphaFoldDB" id="A0A8K0IKH4"/>
<gene>
    <name evidence="1" type="ORF">COCNU_09G007910</name>
</gene>
<dbReference type="EMBL" id="CM017880">
    <property type="protein sequence ID" value="KAG1361328.1"/>
    <property type="molecule type" value="Genomic_DNA"/>
</dbReference>
<dbReference type="Proteomes" id="UP000797356">
    <property type="component" value="Chromosome 9"/>
</dbReference>
<proteinExistence type="predicted"/>
<evidence type="ECO:0000313" key="1">
    <source>
        <dbReference type="EMBL" id="KAG1361328.1"/>
    </source>
</evidence>
<reference evidence="1" key="2">
    <citation type="submission" date="2019-07" db="EMBL/GenBank/DDBJ databases">
        <authorList>
            <person name="Yang Y."/>
            <person name="Bocs S."/>
            <person name="Baudouin L."/>
        </authorList>
    </citation>
    <scope>NUCLEOTIDE SEQUENCE</scope>
    <source>
        <tissue evidence="1">Spear leaf of Hainan Tall coconut</tissue>
    </source>
</reference>
<reference evidence="1" key="1">
    <citation type="journal article" date="2017" name="Gigascience">
        <title>The genome draft of coconut (Cocos nucifera).</title>
        <authorList>
            <person name="Xiao Y."/>
            <person name="Xu P."/>
            <person name="Fan H."/>
            <person name="Baudouin L."/>
            <person name="Xia W."/>
            <person name="Bocs S."/>
            <person name="Xu J."/>
            <person name="Li Q."/>
            <person name="Guo A."/>
            <person name="Zhou L."/>
            <person name="Li J."/>
            <person name="Wu Y."/>
            <person name="Ma Z."/>
            <person name="Armero A."/>
            <person name="Issali A.E."/>
            <person name="Liu N."/>
            <person name="Peng M."/>
            <person name="Yang Y."/>
        </authorList>
    </citation>
    <scope>NUCLEOTIDE SEQUENCE</scope>
    <source>
        <tissue evidence="1">Spear leaf of Hainan Tall coconut</tissue>
    </source>
</reference>
<comment type="caution">
    <text evidence="1">The sequence shown here is derived from an EMBL/GenBank/DDBJ whole genome shotgun (WGS) entry which is preliminary data.</text>
</comment>
<dbReference type="OrthoDB" id="191139at2759"/>
<accession>A0A8K0IKH4</accession>
<keyword evidence="2" id="KW-1185">Reference proteome</keyword>
<protein>
    <submittedName>
        <fullName evidence="1">Uncharacterized protein</fullName>
    </submittedName>
</protein>
<organism evidence="1 2">
    <name type="scientific">Cocos nucifera</name>
    <name type="common">Coconut palm</name>
    <dbReference type="NCBI Taxonomy" id="13894"/>
    <lineage>
        <taxon>Eukaryota</taxon>
        <taxon>Viridiplantae</taxon>
        <taxon>Streptophyta</taxon>
        <taxon>Embryophyta</taxon>
        <taxon>Tracheophyta</taxon>
        <taxon>Spermatophyta</taxon>
        <taxon>Magnoliopsida</taxon>
        <taxon>Liliopsida</taxon>
        <taxon>Arecaceae</taxon>
        <taxon>Arecoideae</taxon>
        <taxon>Cocoseae</taxon>
        <taxon>Attaleinae</taxon>
        <taxon>Cocos</taxon>
    </lineage>
</organism>
<evidence type="ECO:0000313" key="2">
    <source>
        <dbReference type="Proteomes" id="UP000797356"/>
    </source>
</evidence>
<name>A0A8K0IKH4_COCNU</name>